<organism evidence="1 2">
    <name type="scientific">Niastella koreensis (strain DSM 17620 / KACC 11465 / NBRC 106392 / GR20-10)</name>
    <dbReference type="NCBI Taxonomy" id="700598"/>
    <lineage>
        <taxon>Bacteria</taxon>
        <taxon>Pseudomonadati</taxon>
        <taxon>Bacteroidota</taxon>
        <taxon>Chitinophagia</taxon>
        <taxon>Chitinophagales</taxon>
        <taxon>Chitinophagaceae</taxon>
        <taxon>Niastella</taxon>
    </lineage>
</organism>
<dbReference type="KEGG" id="nko:Niako_4767"/>
<name>G8TQ19_NIAKG</name>
<dbReference type="Proteomes" id="UP000005438">
    <property type="component" value="Chromosome"/>
</dbReference>
<reference evidence="1 2" key="1">
    <citation type="submission" date="2011-12" db="EMBL/GenBank/DDBJ databases">
        <title>The complete genome of Niastella koreensis GR20-10.</title>
        <authorList>
            <consortium name="US DOE Joint Genome Institute (JGI-PGF)"/>
            <person name="Lucas S."/>
            <person name="Han J."/>
            <person name="Lapidus A."/>
            <person name="Bruce D."/>
            <person name="Goodwin L."/>
            <person name="Pitluck S."/>
            <person name="Peters L."/>
            <person name="Kyrpides N."/>
            <person name="Mavromatis K."/>
            <person name="Ivanova N."/>
            <person name="Mikhailova N."/>
            <person name="Davenport K."/>
            <person name="Saunders E."/>
            <person name="Detter J.C."/>
            <person name="Tapia R."/>
            <person name="Han C."/>
            <person name="Land M."/>
            <person name="Hauser L."/>
            <person name="Markowitz V."/>
            <person name="Cheng J.-F."/>
            <person name="Hugenholtz P."/>
            <person name="Woyke T."/>
            <person name="Wu D."/>
            <person name="Tindall B."/>
            <person name="Pomrenke H."/>
            <person name="Brambilla E."/>
            <person name="Klenk H.-P."/>
            <person name="Eisen J.A."/>
        </authorList>
    </citation>
    <scope>NUCLEOTIDE SEQUENCE [LARGE SCALE GENOMIC DNA]</scope>
    <source>
        <strain evidence="2">DSM 17620 / KACC 11465 / NBRC 106392 / GR20-10</strain>
    </source>
</reference>
<dbReference type="EMBL" id="CP003178">
    <property type="protein sequence ID" value="AEW01020.1"/>
    <property type="molecule type" value="Genomic_DNA"/>
</dbReference>
<dbReference type="AlphaFoldDB" id="G8TQ19"/>
<gene>
    <name evidence="1" type="ordered locus">Niako_4767</name>
</gene>
<accession>G8TQ19</accession>
<proteinExistence type="predicted"/>
<sequence length="85" mass="9212">MNKVRMIVTCIVVLCIVGTAYAITSKKGGSFCVSKTGPNQGCFVIQNMLIWPGPTDYWYQVNWDGNNASCVGSNNCPTPVHLIQG</sequence>
<protein>
    <submittedName>
        <fullName evidence="1">Uncharacterized protein</fullName>
    </submittedName>
</protein>
<evidence type="ECO:0000313" key="1">
    <source>
        <dbReference type="EMBL" id="AEW01020.1"/>
    </source>
</evidence>
<evidence type="ECO:0000313" key="2">
    <source>
        <dbReference type="Proteomes" id="UP000005438"/>
    </source>
</evidence>
<dbReference type="HOGENOM" id="CLU_2494726_0_0_10"/>